<dbReference type="Pfam" id="PF13508">
    <property type="entry name" value="Acetyltransf_7"/>
    <property type="match status" value="1"/>
</dbReference>
<dbReference type="GO" id="GO:0016747">
    <property type="term" value="F:acyltransferase activity, transferring groups other than amino-acyl groups"/>
    <property type="evidence" value="ECO:0007669"/>
    <property type="project" value="InterPro"/>
</dbReference>
<dbReference type="Gene3D" id="3.40.630.30">
    <property type="match status" value="1"/>
</dbReference>
<dbReference type="AlphaFoldDB" id="A0A9W6LVR2"/>
<dbReference type="EMBL" id="BSEJ01000001">
    <property type="protein sequence ID" value="GLJ60463.1"/>
    <property type="molecule type" value="Genomic_DNA"/>
</dbReference>
<dbReference type="RefSeq" id="WP_271172169.1">
    <property type="nucleotide sequence ID" value="NZ_BSEJ01000001.1"/>
</dbReference>
<evidence type="ECO:0000259" key="1">
    <source>
        <dbReference type="PROSITE" id="PS51186"/>
    </source>
</evidence>
<reference evidence="2" key="1">
    <citation type="journal article" date="2014" name="Int. J. Syst. Evol. Microbiol.">
        <title>Complete genome sequence of Corynebacterium casei LMG S-19264T (=DSM 44701T), isolated from a smear-ripened cheese.</title>
        <authorList>
            <consortium name="US DOE Joint Genome Institute (JGI-PGF)"/>
            <person name="Walter F."/>
            <person name="Albersmeier A."/>
            <person name="Kalinowski J."/>
            <person name="Ruckert C."/>
        </authorList>
    </citation>
    <scope>NUCLEOTIDE SEQUENCE</scope>
    <source>
        <strain evidence="2">VKM Ac-1020</strain>
    </source>
</reference>
<dbReference type="InterPro" id="IPR016181">
    <property type="entry name" value="Acyl_CoA_acyltransferase"/>
</dbReference>
<dbReference type="Proteomes" id="UP001142462">
    <property type="component" value="Unassembled WGS sequence"/>
</dbReference>
<feature type="domain" description="N-acetyltransferase" evidence="1">
    <location>
        <begin position="5"/>
        <end position="132"/>
    </location>
</feature>
<gene>
    <name evidence="2" type="ORF">GCM10017576_05920</name>
</gene>
<keyword evidence="3" id="KW-1185">Reference proteome</keyword>
<dbReference type="InterPro" id="IPR000182">
    <property type="entry name" value="GNAT_dom"/>
</dbReference>
<accession>A0A9W6LVR2</accession>
<sequence>MTALVPMAAADSGDVEAFLRLVDLTTSGLDAPSVRIWLRRDAAGRIVETTGYEASADGGHALIRSVAVHPDGRAAGTGTSLARFALARAAEAGATTAWLFSRRSGPFWQKLGFVPADRAELAAALADTHQVRLFRETGQLDREVAWSRSLAELAS</sequence>
<dbReference type="SUPFAM" id="SSF55729">
    <property type="entry name" value="Acyl-CoA N-acyltransferases (Nat)"/>
    <property type="match status" value="1"/>
</dbReference>
<dbReference type="PROSITE" id="PS51186">
    <property type="entry name" value="GNAT"/>
    <property type="match status" value="1"/>
</dbReference>
<reference evidence="2" key="2">
    <citation type="submission" date="2023-01" db="EMBL/GenBank/DDBJ databases">
        <authorList>
            <person name="Sun Q."/>
            <person name="Evtushenko L."/>
        </authorList>
    </citation>
    <scope>NUCLEOTIDE SEQUENCE</scope>
    <source>
        <strain evidence="2">VKM Ac-1020</strain>
    </source>
</reference>
<proteinExistence type="predicted"/>
<name>A0A9W6LVR2_9MICO</name>
<evidence type="ECO:0000313" key="2">
    <source>
        <dbReference type="EMBL" id="GLJ60463.1"/>
    </source>
</evidence>
<protein>
    <recommendedName>
        <fullName evidence="1">N-acetyltransferase domain-containing protein</fullName>
    </recommendedName>
</protein>
<organism evidence="2 3">
    <name type="scientific">Microbacterium barkeri</name>
    <dbReference type="NCBI Taxonomy" id="33917"/>
    <lineage>
        <taxon>Bacteria</taxon>
        <taxon>Bacillati</taxon>
        <taxon>Actinomycetota</taxon>
        <taxon>Actinomycetes</taxon>
        <taxon>Micrococcales</taxon>
        <taxon>Microbacteriaceae</taxon>
        <taxon>Microbacterium</taxon>
    </lineage>
</organism>
<evidence type="ECO:0000313" key="3">
    <source>
        <dbReference type="Proteomes" id="UP001142462"/>
    </source>
</evidence>
<comment type="caution">
    <text evidence="2">The sequence shown here is derived from an EMBL/GenBank/DDBJ whole genome shotgun (WGS) entry which is preliminary data.</text>
</comment>